<proteinExistence type="predicted"/>
<dbReference type="AlphaFoldDB" id="A0A6A6XYM4"/>
<protein>
    <submittedName>
        <fullName evidence="2">Uncharacterized protein</fullName>
    </submittedName>
</protein>
<gene>
    <name evidence="2" type="ORF">K505DRAFT_263258</name>
</gene>
<organism evidence="2 3">
    <name type="scientific">Melanomma pulvis-pyrius CBS 109.77</name>
    <dbReference type="NCBI Taxonomy" id="1314802"/>
    <lineage>
        <taxon>Eukaryota</taxon>
        <taxon>Fungi</taxon>
        <taxon>Dikarya</taxon>
        <taxon>Ascomycota</taxon>
        <taxon>Pezizomycotina</taxon>
        <taxon>Dothideomycetes</taxon>
        <taxon>Pleosporomycetidae</taxon>
        <taxon>Pleosporales</taxon>
        <taxon>Melanommataceae</taxon>
        <taxon>Melanomma</taxon>
    </lineage>
</organism>
<name>A0A6A6XYM4_9PLEO</name>
<dbReference type="EMBL" id="MU001743">
    <property type="protein sequence ID" value="KAF2800707.1"/>
    <property type="molecule type" value="Genomic_DNA"/>
</dbReference>
<keyword evidence="1" id="KW-0732">Signal</keyword>
<accession>A0A6A6XYM4</accession>
<evidence type="ECO:0000313" key="3">
    <source>
        <dbReference type="Proteomes" id="UP000799757"/>
    </source>
</evidence>
<feature type="chain" id="PRO_5025654792" evidence="1">
    <location>
        <begin position="25"/>
        <end position="387"/>
    </location>
</feature>
<evidence type="ECO:0000313" key="2">
    <source>
        <dbReference type="EMBL" id="KAF2800707.1"/>
    </source>
</evidence>
<evidence type="ECO:0000256" key="1">
    <source>
        <dbReference type="SAM" id="SignalP"/>
    </source>
</evidence>
<feature type="signal peptide" evidence="1">
    <location>
        <begin position="1"/>
        <end position="24"/>
    </location>
</feature>
<dbReference type="InterPro" id="IPR024079">
    <property type="entry name" value="MetalloPept_cat_dom_sf"/>
</dbReference>
<dbReference type="GO" id="GO:0008237">
    <property type="term" value="F:metallopeptidase activity"/>
    <property type="evidence" value="ECO:0007669"/>
    <property type="project" value="InterPro"/>
</dbReference>
<keyword evidence="3" id="KW-1185">Reference proteome</keyword>
<sequence length="387" mass="42942">MLTLRSLLSLPVFLSSTLIAHVLASGNGFIDAEENGVSVDLAAQLTGGEKCDDMELEKITKGFNEMNMLFQAAVRVDWNGEAELEFFGRRERIQNYTGMIEGNLQRAAQYANLKGNATRNPDIHVRCDDPNDMCDEGNKKDGKHPAYNIGNEPHINFCKRYFNLDPLEDKVDKEAANQKDNRDIMQYYNRATAWARQVMHISAVGTAIVERPVLNSQSNSSGMWTTTVSNGAMNTSVLAGVMNARPNTPGPNDIQTLKYAYGATRAKLVALMSIQEPYDAANNAENYALYAQARYVMQKKKFYPNGPIMQITDEMVVLANEQLQDGGEKRYACYDATDVLRRKMSTNSIGAPISSSASSMVKIGSRWTDQASFAIYLTLVCCLILSM</sequence>
<reference evidence="2" key="1">
    <citation type="journal article" date="2020" name="Stud. Mycol.">
        <title>101 Dothideomycetes genomes: a test case for predicting lifestyles and emergence of pathogens.</title>
        <authorList>
            <person name="Haridas S."/>
            <person name="Albert R."/>
            <person name="Binder M."/>
            <person name="Bloem J."/>
            <person name="Labutti K."/>
            <person name="Salamov A."/>
            <person name="Andreopoulos B."/>
            <person name="Baker S."/>
            <person name="Barry K."/>
            <person name="Bills G."/>
            <person name="Bluhm B."/>
            <person name="Cannon C."/>
            <person name="Castanera R."/>
            <person name="Culley D."/>
            <person name="Daum C."/>
            <person name="Ezra D."/>
            <person name="Gonzalez J."/>
            <person name="Henrissat B."/>
            <person name="Kuo A."/>
            <person name="Liang C."/>
            <person name="Lipzen A."/>
            <person name="Lutzoni F."/>
            <person name="Magnuson J."/>
            <person name="Mondo S."/>
            <person name="Nolan M."/>
            <person name="Ohm R."/>
            <person name="Pangilinan J."/>
            <person name="Park H.-J."/>
            <person name="Ramirez L."/>
            <person name="Alfaro M."/>
            <person name="Sun H."/>
            <person name="Tritt A."/>
            <person name="Yoshinaga Y."/>
            <person name="Zwiers L.-H."/>
            <person name="Turgeon B."/>
            <person name="Goodwin S."/>
            <person name="Spatafora J."/>
            <person name="Crous P."/>
            <person name="Grigoriev I."/>
        </authorList>
    </citation>
    <scope>NUCLEOTIDE SEQUENCE</scope>
    <source>
        <strain evidence="2">CBS 109.77</strain>
    </source>
</reference>
<dbReference type="Proteomes" id="UP000799757">
    <property type="component" value="Unassembled WGS sequence"/>
</dbReference>
<dbReference type="OrthoDB" id="1896086at2759"/>
<dbReference type="Gene3D" id="3.40.390.10">
    <property type="entry name" value="Collagenase (Catalytic Domain)"/>
    <property type="match status" value="1"/>
</dbReference>